<accession>A0ABZ2M7I6</accession>
<protein>
    <submittedName>
        <fullName evidence="1">Uncharacterized protein</fullName>
    </submittedName>
</protein>
<proteinExistence type="predicted"/>
<keyword evidence="2" id="KW-1185">Reference proteome</keyword>
<reference evidence="1 2" key="1">
    <citation type="submission" date="2021-12" db="EMBL/GenBank/DDBJ databases">
        <title>Discovery of the Pendulisporaceae a myxobacterial family with distinct sporulation behavior and unique specialized metabolism.</title>
        <authorList>
            <person name="Garcia R."/>
            <person name="Popoff A."/>
            <person name="Bader C.D."/>
            <person name="Loehr J."/>
            <person name="Walesch S."/>
            <person name="Walt C."/>
            <person name="Boldt J."/>
            <person name="Bunk B."/>
            <person name="Haeckl F.J.F.P.J."/>
            <person name="Gunesch A.P."/>
            <person name="Birkelbach J."/>
            <person name="Nuebel U."/>
            <person name="Pietschmann T."/>
            <person name="Bach T."/>
            <person name="Mueller R."/>
        </authorList>
    </citation>
    <scope>NUCLEOTIDE SEQUENCE [LARGE SCALE GENOMIC DNA]</scope>
    <source>
        <strain evidence="1 2">MSr11954</strain>
    </source>
</reference>
<gene>
    <name evidence="1" type="ORF">LZC94_14645</name>
</gene>
<dbReference type="RefSeq" id="WP_394828097.1">
    <property type="nucleotide sequence ID" value="NZ_CP089984.1"/>
</dbReference>
<organism evidence="1 2">
    <name type="scientific">Pendulispora albinea</name>
    <dbReference type="NCBI Taxonomy" id="2741071"/>
    <lineage>
        <taxon>Bacteria</taxon>
        <taxon>Pseudomonadati</taxon>
        <taxon>Myxococcota</taxon>
        <taxon>Myxococcia</taxon>
        <taxon>Myxococcales</taxon>
        <taxon>Sorangiineae</taxon>
        <taxon>Pendulisporaceae</taxon>
        <taxon>Pendulispora</taxon>
    </lineage>
</organism>
<name>A0ABZ2M7I6_9BACT</name>
<dbReference type="Proteomes" id="UP001370348">
    <property type="component" value="Chromosome"/>
</dbReference>
<evidence type="ECO:0000313" key="1">
    <source>
        <dbReference type="EMBL" id="WXB18467.1"/>
    </source>
</evidence>
<sequence>MARAKTMNVQEHLSRMHSLRHDVRALLHRAGEKELMEWQDLEPETLELDLGMGRDPHTALCESLERLIERLAKLHTAIS</sequence>
<dbReference type="EMBL" id="CP089984">
    <property type="protein sequence ID" value="WXB18467.1"/>
    <property type="molecule type" value="Genomic_DNA"/>
</dbReference>
<evidence type="ECO:0000313" key="2">
    <source>
        <dbReference type="Proteomes" id="UP001370348"/>
    </source>
</evidence>